<evidence type="ECO:0000313" key="4">
    <source>
        <dbReference type="EMBL" id="MCP3424733.1"/>
    </source>
</evidence>
<evidence type="ECO:0000313" key="5">
    <source>
        <dbReference type="Proteomes" id="UP001139502"/>
    </source>
</evidence>
<dbReference type="InterPro" id="IPR000542">
    <property type="entry name" value="Carn_acyl_trans"/>
</dbReference>
<dbReference type="PANTHER" id="PTHR22589">
    <property type="entry name" value="CARNITINE O-ACYLTRANSFERASE"/>
    <property type="match status" value="1"/>
</dbReference>
<proteinExistence type="predicted"/>
<dbReference type="EMBL" id="JANAFB010000002">
    <property type="protein sequence ID" value="MCP3424733.1"/>
    <property type="molecule type" value="Genomic_DNA"/>
</dbReference>
<dbReference type="Gene3D" id="1.10.275.20">
    <property type="entry name" value="Choline/Carnitine o-acyltransferase"/>
    <property type="match status" value="1"/>
</dbReference>
<sequence>MTATPLPVPTLDETLRRLLRAASAIVDAGTLAATERAAARFREGNGPWLQAALEDFARQEHDAGRSWLSEAWFSGYFRGRGPLALGSNVSFQLAFPAGPGDDAPPSDAPPPGTASDAAALSATPPPGVDRAARILHRIAAVHLAQAGGRTAPEVDARDNALSMDQWAALNGGLRHPREDADAFLPCELDAASREVGILHRGRLFAVPVSDDAGRQLPARRLAELLGDVVGTAGGAPRGVGPRRRSGTSRPR</sequence>
<dbReference type="InterPro" id="IPR039551">
    <property type="entry name" value="Cho/carn_acyl_trans"/>
</dbReference>
<feature type="domain" description="Choline/carnitine acyltransferase" evidence="3">
    <location>
        <begin position="6"/>
        <end position="230"/>
    </location>
</feature>
<protein>
    <submittedName>
        <fullName evidence="4">Choline/carnitine O-acyltransferase</fullName>
    </submittedName>
</protein>
<feature type="region of interest" description="Disordered" evidence="2">
    <location>
        <begin position="230"/>
        <end position="251"/>
    </location>
</feature>
<name>A0A9X2KH15_9MICC</name>
<evidence type="ECO:0000256" key="2">
    <source>
        <dbReference type="SAM" id="MobiDB-lite"/>
    </source>
</evidence>
<dbReference type="Proteomes" id="UP001139502">
    <property type="component" value="Unassembled WGS sequence"/>
</dbReference>
<feature type="compositionally biased region" description="Low complexity" evidence="2">
    <location>
        <begin position="96"/>
        <end position="105"/>
    </location>
</feature>
<dbReference type="InterPro" id="IPR042572">
    <property type="entry name" value="Carn_acyl_trans_N"/>
</dbReference>
<dbReference type="InterPro" id="IPR042231">
    <property type="entry name" value="Cho/carn_acyl_trans_2"/>
</dbReference>
<keyword evidence="1" id="KW-0012">Acyltransferase</keyword>
<dbReference type="AlphaFoldDB" id="A0A9X2KH15"/>
<dbReference type="PANTHER" id="PTHR22589:SF16">
    <property type="entry name" value="CARNITINE O-PALMITOYLTRANSFERASE 2, MITOCHONDRIAL"/>
    <property type="match status" value="1"/>
</dbReference>
<dbReference type="Gene3D" id="3.30.559.70">
    <property type="entry name" value="Choline/Carnitine o-acyltransferase, domain 2"/>
    <property type="match status" value="1"/>
</dbReference>
<feature type="region of interest" description="Disordered" evidence="2">
    <location>
        <begin position="96"/>
        <end position="126"/>
    </location>
</feature>
<dbReference type="GO" id="GO:0006635">
    <property type="term" value="P:fatty acid beta-oxidation"/>
    <property type="evidence" value="ECO:0007669"/>
    <property type="project" value="TreeGrafter"/>
</dbReference>
<keyword evidence="1" id="KW-0808">Transferase</keyword>
<dbReference type="Pfam" id="PF00755">
    <property type="entry name" value="Carn_acyltransf"/>
    <property type="match status" value="1"/>
</dbReference>
<keyword evidence="5" id="KW-1185">Reference proteome</keyword>
<dbReference type="GO" id="GO:0004095">
    <property type="term" value="F:carnitine O-palmitoyltransferase activity"/>
    <property type="evidence" value="ECO:0007669"/>
    <property type="project" value="TreeGrafter"/>
</dbReference>
<feature type="compositionally biased region" description="Basic residues" evidence="2">
    <location>
        <begin position="240"/>
        <end position="251"/>
    </location>
</feature>
<reference evidence="4" key="1">
    <citation type="submission" date="2022-06" db="EMBL/GenBank/DDBJ databases">
        <title>Rothia sp. isolated from sandalwood seedling.</title>
        <authorList>
            <person name="Tuikhar N."/>
            <person name="Kirdat K."/>
            <person name="Thorat V."/>
            <person name="Swetha P."/>
            <person name="Padma S."/>
            <person name="Sundararaj R."/>
            <person name="Yadav A."/>
        </authorList>
    </citation>
    <scope>NUCLEOTIDE SEQUENCE</scope>
    <source>
        <strain evidence="4">AR01</strain>
    </source>
</reference>
<gene>
    <name evidence="4" type="ORF">NBM05_01455</name>
</gene>
<dbReference type="SUPFAM" id="SSF52777">
    <property type="entry name" value="CoA-dependent acyltransferases"/>
    <property type="match status" value="1"/>
</dbReference>
<organism evidence="4 5">
    <name type="scientific">Rothia santali</name>
    <dbReference type="NCBI Taxonomy" id="2949643"/>
    <lineage>
        <taxon>Bacteria</taxon>
        <taxon>Bacillati</taxon>
        <taxon>Actinomycetota</taxon>
        <taxon>Actinomycetes</taxon>
        <taxon>Micrococcales</taxon>
        <taxon>Micrococcaceae</taxon>
        <taxon>Rothia</taxon>
    </lineage>
</organism>
<evidence type="ECO:0000256" key="1">
    <source>
        <dbReference type="ARBA" id="ARBA00023315"/>
    </source>
</evidence>
<dbReference type="RefSeq" id="WP_254164564.1">
    <property type="nucleotide sequence ID" value="NZ_JANAFB010000002.1"/>
</dbReference>
<comment type="caution">
    <text evidence="4">The sequence shown here is derived from an EMBL/GenBank/DDBJ whole genome shotgun (WGS) entry which is preliminary data.</text>
</comment>
<accession>A0A9X2KH15</accession>
<evidence type="ECO:0000259" key="3">
    <source>
        <dbReference type="Pfam" id="PF00755"/>
    </source>
</evidence>